<dbReference type="Proteomes" id="UP000184387">
    <property type="component" value="Unassembled WGS sequence"/>
</dbReference>
<dbReference type="InterPro" id="IPR038081">
    <property type="entry name" value="CalX-like_sf"/>
</dbReference>
<accession>A0A1M6PPN3</accession>
<feature type="region of interest" description="Disordered" evidence="1">
    <location>
        <begin position="208"/>
        <end position="294"/>
    </location>
</feature>
<evidence type="ECO:0000256" key="1">
    <source>
        <dbReference type="SAM" id="MobiDB-lite"/>
    </source>
</evidence>
<gene>
    <name evidence="2" type="ORF">SAMN02745194_04175</name>
</gene>
<evidence type="ECO:0000313" key="3">
    <source>
        <dbReference type="Proteomes" id="UP000184387"/>
    </source>
</evidence>
<sequence>MPIVATGSMPATILENGRAGDWSALLSLSGAAGATDVALTGEDAALFEASLGPGGQVTIAPVGALDREAFPAGADPLLDFGLSVRLDGVWQAVPGGWSIALLGLDDTAPSDLRFRNGGTVLENDIAAPIGDLLASDPDSDAANLEYRVLWPDSAFFEIVGTTLKLRDGVDLLRLGGTTREVMIAVSDGLNEAAFSLGVTVLNVTSEDDAVTPAPTPSTPTGGGTGGTGGTGTGSNSGTPTSIPTTGTGTTPSTTTPGTTTPGTTTGGTTGTAPTGTTGSTSPPGLPAGSTAANEAATTTVAADVIITSTGATTDVAEGGATDTFTVQLSRQPTATVTVAITVGADLNLARSTTANPGKTVSFAIAAADWARARSVIVSAANDSTYEGTENAWVQITTSSSDAAFSNLQGRGVNVTVYDNDPSPSPPPPPPPPPPGTPAGLALVQTSAATAVAERGAGDSFTIALACVFQ</sequence>
<evidence type="ECO:0008006" key="4">
    <source>
        <dbReference type="Google" id="ProtNLM"/>
    </source>
</evidence>
<dbReference type="OrthoDB" id="7252638at2"/>
<feature type="compositionally biased region" description="Low complexity" evidence="1">
    <location>
        <begin position="235"/>
        <end position="263"/>
    </location>
</feature>
<dbReference type="EMBL" id="FQZF01000031">
    <property type="protein sequence ID" value="SHK09879.1"/>
    <property type="molecule type" value="Genomic_DNA"/>
</dbReference>
<dbReference type="RefSeq" id="WP_073138336.1">
    <property type="nucleotide sequence ID" value="NZ_FQZF01000031.1"/>
</dbReference>
<dbReference type="AlphaFoldDB" id="A0A1M6PPN3"/>
<keyword evidence="3" id="KW-1185">Reference proteome</keyword>
<reference evidence="2 3" key="1">
    <citation type="submission" date="2016-11" db="EMBL/GenBank/DDBJ databases">
        <authorList>
            <person name="Jaros S."/>
            <person name="Januszkiewicz K."/>
            <person name="Wedrychowicz H."/>
        </authorList>
    </citation>
    <scope>NUCLEOTIDE SEQUENCE [LARGE SCALE GENOMIC DNA]</scope>
    <source>
        <strain evidence="2 3">DSM 14916</strain>
    </source>
</reference>
<dbReference type="STRING" id="198092.SAMN02745194_04175"/>
<dbReference type="SUPFAM" id="SSF141072">
    <property type="entry name" value="CalX-like"/>
    <property type="match status" value="1"/>
</dbReference>
<feature type="region of interest" description="Disordered" evidence="1">
    <location>
        <begin position="416"/>
        <end position="440"/>
    </location>
</feature>
<name>A0A1M6PPN3_9PROT</name>
<dbReference type="Gene3D" id="2.60.40.2030">
    <property type="match status" value="1"/>
</dbReference>
<feature type="compositionally biased region" description="Low complexity" evidence="1">
    <location>
        <begin position="270"/>
        <end position="294"/>
    </location>
</feature>
<feature type="compositionally biased region" description="Pro residues" evidence="1">
    <location>
        <begin position="422"/>
        <end position="436"/>
    </location>
</feature>
<feature type="compositionally biased region" description="Gly residues" evidence="1">
    <location>
        <begin position="220"/>
        <end position="234"/>
    </location>
</feature>
<evidence type="ECO:0000313" key="2">
    <source>
        <dbReference type="EMBL" id="SHK09879.1"/>
    </source>
</evidence>
<protein>
    <recommendedName>
        <fullName evidence="4">Calx-beta domain-containing protein</fullName>
    </recommendedName>
</protein>
<proteinExistence type="predicted"/>
<organism evidence="2 3">
    <name type="scientific">Muricoccus roseus</name>
    <dbReference type="NCBI Taxonomy" id="198092"/>
    <lineage>
        <taxon>Bacteria</taxon>
        <taxon>Pseudomonadati</taxon>
        <taxon>Pseudomonadota</taxon>
        <taxon>Alphaproteobacteria</taxon>
        <taxon>Acetobacterales</taxon>
        <taxon>Roseomonadaceae</taxon>
        <taxon>Muricoccus</taxon>
    </lineage>
</organism>